<evidence type="ECO:0000313" key="2">
    <source>
        <dbReference type="EMBL" id="KAK2610066.1"/>
    </source>
</evidence>
<keyword evidence="1" id="KW-0732">Signal</keyword>
<name>A0AAD9SKE4_PHOAM</name>
<feature type="chain" id="PRO_5042205343" evidence="1">
    <location>
        <begin position="19"/>
        <end position="199"/>
    </location>
</feature>
<comment type="caution">
    <text evidence="2">The sequence shown here is derived from an EMBL/GenBank/DDBJ whole genome shotgun (WGS) entry which is preliminary data.</text>
</comment>
<feature type="signal peptide" evidence="1">
    <location>
        <begin position="1"/>
        <end position="18"/>
    </location>
</feature>
<protein>
    <submittedName>
        <fullName evidence="2">Uncharacterized protein</fullName>
    </submittedName>
</protein>
<organism evidence="2 3">
    <name type="scientific">Phomopsis amygdali</name>
    <name type="common">Fusicoccum amygdali</name>
    <dbReference type="NCBI Taxonomy" id="1214568"/>
    <lineage>
        <taxon>Eukaryota</taxon>
        <taxon>Fungi</taxon>
        <taxon>Dikarya</taxon>
        <taxon>Ascomycota</taxon>
        <taxon>Pezizomycotina</taxon>
        <taxon>Sordariomycetes</taxon>
        <taxon>Sordariomycetidae</taxon>
        <taxon>Diaporthales</taxon>
        <taxon>Diaporthaceae</taxon>
        <taxon>Diaporthe</taxon>
    </lineage>
</organism>
<evidence type="ECO:0000313" key="3">
    <source>
        <dbReference type="Proteomes" id="UP001265746"/>
    </source>
</evidence>
<dbReference type="AlphaFoldDB" id="A0AAD9SKE4"/>
<gene>
    <name evidence="2" type="ORF">N8I77_003523</name>
</gene>
<reference evidence="2" key="1">
    <citation type="submission" date="2023-06" db="EMBL/GenBank/DDBJ databases">
        <authorList>
            <person name="Noh H."/>
        </authorList>
    </citation>
    <scope>NUCLEOTIDE SEQUENCE</scope>
    <source>
        <strain evidence="2">DUCC20226</strain>
    </source>
</reference>
<dbReference type="Proteomes" id="UP001265746">
    <property type="component" value="Unassembled WGS sequence"/>
</dbReference>
<evidence type="ECO:0000256" key="1">
    <source>
        <dbReference type="SAM" id="SignalP"/>
    </source>
</evidence>
<keyword evidence="3" id="KW-1185">Reference proteome</keyword>
<sequence length="199" mass="20626">MFSLQLLFLGAVAPAMIAALPGGFAENTLRVEYPEFIPLPGFPSLAELNLTTEMLHAPPKLLPIPDGYDGAASISSDFSIEYVDSCSAGGGGSGTLLTANVDDVIVCFNFLVALGNYLITVSESDQISGVPYFRQVAIYNSAVVIAHSLNVGGTASTAYDVALGVQWVFTNCNSGGQVAGSAAAYGNGDLVVQSSGYYH</sequence>
<proteinExistence type="predicted"/>
<accession>A0AAD9SKE4</accession>
<dbReference type="EMBL" id="JAUJFL010000002">
    <property type="protein sequence ID" value="KAK2610066.1"/>
    <property type="molecule type" value="Genomic_DNA"/>
</dbReference>